<dbReference type="EMBL" id="CAJOBC010093983">
    <property type="protein sequence ID" value="CAF4421296.1"/>
    <property type="molecule type" value="Genomic_DNA"/>
</dbReference>
<evidence type="ECO:0000313" key="3">
    <source>
        <dbReference type="Proteomes" id="UP000663829"/>
    </source>
</evidence>
<dbReference type="EMBL" id="CAJNOQ010028245">
    <property type="protein sequence ID" value="CAF1559922.1"/>
    <property type="molecule type" value="Genomic_DNA"/>
</dbReference>
<evidence type="ECO:0000313" key="2">
    <source>
        <dbReference type="EMBL" id="CAF4421296.1"/>
    </source>
</evidence>
<dbReference type="Proteomes" id="UP000663829">
    <property type="component" value="Unassembled WGS sequence"/>
</dbReference>
<evidence type="ECO:0000313" key="1">
    <source>
        <dbReference type="EMBL" id="CAF1559922.1"/>
    </source>
</evidence>
<dbReference type="AlphaFoldDB" id="A0A815XPI5"/>
<accession>A0A815XPI5</accession>
<reference evidence="1" key="1">
    <citation type="submission" date="2021-02" db="EMBL/GenBank/DDBJ databases">
        <authorList>
            <person name="Nowell W R."/>
        </authorList>
    </citation>
    <scope>NUCLEOTIDE SEQUENCE</scope>
</reference>
<dbReference type="Proteomes" id="UP000681722">
    <property type="component" value="Unassembled WGS sequence"/>
</dbReference>
<organism evidence="1 3">
    <name type="scientific">Didymodactylos carnosus</name>
    <dbReference type="NCBI Taxonomy" id="1234261"/>
    <lineage>
        <taxon>Eukaryota</taxon>
        <taxon>Metazoa</taxon>
        <taxon>Spiralia</taxon>
        <taxon>Gnathifera</taxon>
        <taxon>Rotifera</taxon>
        <taxon>Eurotatoria</taxon>
        <taxon>Bdelloidea</taxon>
        <taxon>Philodinida</taxon>
        <taxon>Philodinidae</taxon>
        <taxon>Didymodactylos</taxon>
    </lineage>
</organism>
<sequence>MSLAKDIRDSVALMKERCNGIVKNKARINSAWLKELYNTFLREFAQYSTRGPETLFLIEKVVVALNELSAHRASVVTDPSILPHELYINIRDTLTSIFLKWRTNVKSVNEQELNIMSNTVSLLNNMVKTTLTEAQYQLFKVWLLEKSFLELFMNCIKDMTLATVRSKEKFNDNFILLVSLLGYFQQSRDDIMDDLNLLMLSAAILKMYSVHFSSMFMQAVD</sequence>
<keyword evidence="3" id="KW-1185">Reference proteome</keyword>
<protein>
    <submittedName>
        <fullName evidence="1">Uncharacterized protein</fullName>
    </submittedName>
</protein>
<feature type="non-terminal residue" evidence="1">
    <location>
        <position position="1"/>
    </location>
</feature>
<name>A0A815XPI5_9BILA</name>
<comment type="caution">
    <text evidence="1">The sequence shown here is derived from an EMBL/GenBank/DDBJ whole genome shotgun (WGS) entry which is preliminary data.</text>
</comment>
<gene>
    <name evidence="1" type="ORF">GPM918_LOCUS39700</name>
    <name evidence="2" type="ORF">SRO942_LOCUS40593</name>
</gene>
<proteinExistence type="predicted"/>